<evidence type="ECO:0000256" key="1">
    <source>
        <dbReference type="SAM" id="MobiDB-lite"/>
    </source>
</evidence>
<gene>
    <name evidence="3" type="ORF">HW555_014118</name>
</gene>
<dbReference type="InterPro" id="IPR011335">
    <property type="entry name" value="Restrct_endonuc-II-like"/>
</dbReference>
<dbReference type="GO" id="GO:0007411">
    <property type="term" value="P:axon guidance"/>
    <property type="evidence" value="ECO:0007669"/>
    <property type="project" value="TreeGrafter"/>
</dbReference>
<feature type="compositionally biased region" description="Basic and acidic residues" evidence="1">
    <location>
        <begin position="311"/>
        <end position="324"/>
    </location>
</feature>
<protein>
    <recommendedName>
        <fullName evidence="2">DOC domain-containing protein</fullName>
    </recommendedName>
</protein>
<evidence type="ECO:0000313" key="3">
    <source>
        <dbReference type="EMBL" id="KAF9404881.1"/>
    </source>
</evidence>
<dbReference type="EMBL" id="JACKWZ010000862">
    <property type="protein sequence ID" value="KAF9404881.1"/>
    <property type="molecule type" value="Genomic_DNA"/>
</dbReference>
<dbReference type="InterPro" id="IPR019080">
    <property type="entry name" value="YqaJ_viral_recombinase"/>
</dbReference>
<dbReference type="CDD" id="cd22343">
    <property type="entry name" value="PDDEXK_lambda_exonuclease-like"/>
    <property type="match status" value="1"/>
</dbReference>
<feature type="compositionally biased region" description="Polar residues" evidence="1">
    <location>
        <begin position="77"/>
        <end position="99"/>
    </location>
</feature>
<dbReference type="InterPro" id="IPR011604">
    <property type="entry name" value="PDDEXK-like_dom_sf"/>
</dbReference>
<dbReference type="SUPFAM" id="SSF52980">
    <property type="entry name" value="Restriction endonuclease-like"/>
    <property type="match status" value="1"/>
</dbReference>
<proteinExistence type="predicted"/>
<feature type="region of interest" description="Disordered" evidence="1">
    <location>
        <begin position="1"/>
        <end position="158"/>
    </location>
</feature>
<feature type="region of interest" description="Disordered" evidence="1">
    <location>
        <begin position="478"/>
        <end position="497"/>
    </location>
</feature>
<evidence type="ECO:0000259" key="2">
    <source>
        <dbReference type="PROSITE" id="PS51284"/>
    </source>
</evidence>
<feature type="compositionally biased region" description="Pro residues" evidence="1">
    <location>
        <begin position="138"/>
        <end position="152"/>
    </location>
</feature>
<feature type="compositionally biased region" description="Low complexity" evidence="1">
    <location>
        <begin position="20"/>
        <end position="30"/>
    </location>
</feature>
<comment type="caution">
    <text evidence="3">The sequence shown here is derived from an EMBL/GenBank/DDBJ whole genome shotgun (WGS) entry which is preliminary data.</text>
</comment>
<dbReference type="PANTHER" id="PTHR45943:SF1">
    <property type="entry name" value="E3 UBIQUITIN-PROTEIN LIGASE MYCBP2"/>
    <property type="match status" value="1"/>
</dbReference>
<keyword evidence="4" id="KW-1185">Reference proteome</keyword>
<dbReference type="SUPFAM" id="SSF49785">
    <property type="entry name" value="Galactose-binding domain-like"/>
    <property type="match status" value="1"/>
</dbReference>
<dbReference type="GO" id="GO:0061630">
    <property type="term" value="F:ubiquitin protein ligase activity"/>
    <property type="evidence" value="ECO:0007669"/>
    <property type="project" value="TreeGrafter"/>
</dbReference>
<reference evidence="3" key="1">
    <citation type="submission" date="2020-08" db="EMBL/GenBank/DDBJ databases">
        <title>Spodoptera exigua strain:BAW_Kor-Di-RS1 Genome sequencing and assembly.</title>
        <authorList>
            <person name="Kim J."/>
            <person name="Nam H.Y."/>
            <person name="Kwon M."/>
            <person name="Choi J.H."/>
            <person name="Cho S.R."/>
            <person name="Kim G.-H."/>
        </authorList>
    </citation>
    <scope>NUCLEOTIDE SEQUENCE</scope>
    <source>
        <strain evidence="3">BAW_Kor-Di-RS1</strain>
        <tissue evidence="3">Whole-body</tissue>
    </source>
</reference>
<name>A0A835L1T5_SPOEX</name>
<feature type="domain" description="DOC" evidence="2">
    <location>
        <begin position="1235"/>
        <end position="1388"/>
    </location>
</feature>
<sequence length="1388" mass="152989">MLPGSSEPSKRSRSLRGEISSTSSAASSPKRSQRRSNGNADEWWSPLRQRFGDNTDINAIQETDIEPEPLLVETRTSRVAQTGTQTSPDRSDSVCTTMQLYMGPSKLNQQDLPGRLSPKAVPRDRASSRARAYKRTSSPPPLPTRSAPAPPPPRKHALSPAQAECLRAVFAALLWHEGIVHDAIACAAFLKFHPQLPKQGARVVTRPAHDVTPARHQRHSVEVSNAGLYLRIHPTTLETLTRSGIEASTSRMRKVDFDTPIREEENLPGPSTEPAGSSRYVVNVLPPAMRALVALWDALYDADQLTSATDKLKKEEKNESDEGKSYSGIRKKREWNTRTGKTPYSVQCDLCGGSNVPPPLAAHMRTSHPGCKNPTTKGFDRTGTYQLTNPQPGQELPPTSYCGQMAQIYQLWYMFCEKCYEKAIKAAPSIRQGRSKRAEMVVFERLEQPVSIDHCTIKENAIFLLDLAPLTNPEPISMSAWADNSSRSPPTPPGSVWQPAPPFQCLPALGAAPKAFAASDAARYHSLGRPMPPAVAPLTSAFGGIEGNTSSNWPRVHRSVSMGQAGGRDLANAARPPLARAGSSLLSQPSAALRRLIGCGDWTAGASLSAFEAPRVDSDSLMNSPVMSFILSKRDLHAHRQKMDAAVRINTVRQYAFEAMNWLLRSATQPTCVHDVMWWFCNALDKFARIVPPPSLALDDNKENAVNESPRGVIPTASASAICPGARAARGARAAFHAFLGSVSALAPSLPPASAAGLQAVRCWALHYSPHDRTFLHRTMTEAGFVKAQSDNLPKIDAFMMTAYFASNPDFTSAEIRGVKAARSTRESYGDSAVGYVQVKRDGDICVVKARITPEHNVRQKCYAVICTCNETEETILSVQCEDCAAHLGGCKHAIAFLAWLHRRSEDPSTTSIECYWKKSKLSSIGTSKKFIKAKEMYKTPKHELVPTSLNTESFLTVVKNNCTLVGDTKNHLMKFYRAPSTVEKLSIHHLLSTSKATNPLDFIEYCKLIMTADACKGAAIATLEQNDCPLWHELRYGRITASKAYDAAHCNTLDGTLTETILGASKLRDTEAMERGRLLESQVLKEVEKICKIKISKCGLKLNSTHPIMGASPDGENSVYSIEIKCPTSEKAMGRYVSSGNKVTAKYMAQVQLQMHFSNKAKALFCVADKDFEKTKKISILEVNYDQQLCENLLEKCDIFWNKAIFPKLNISQVFSVISKILSHSEDGAYEEGLLGAIQESFHSYLNKENYVWTCPDVTGWCDISVSSRQGMAGALTDGSTETFWESGDEDRNKAKWIQMTYPGGTPDDRPHILCVHLDNTRDTVNKTLLVSFLYSGGSSEMFHMQDVEVDPKTATWLCYTMPTALYKRSPNNSMGFYLLRHKKLAR</sequence>
<dbReference type="InterPro" id="IPR004939">
    <property type="entry name" value="APC_su10/DOC_dom"/>
</dbReference>
<feature type="region of interest" description="Disordered" evidence="1">
    <location>
        <begin position="311"/>
        <end position="332"/>
    </location>
</feature>
<dbReference type="GO" id="GO:0005634">
    <property type="term" value="C:nucleus"/>
    <property type="evidence" value="ECO:0007669"/>
    <property type="project" value="TreeGrafter"/>
</dbReference>
<dbReference type="Pfam" id="PF09588">
    <property type="entry name" value="YqaJ"/>
    <property type="match status" value="1"/>
</dbReference>
<organism evidence="3 4">
    <name type="scientific">Spodoptera exigua</name>
    <name type="common">Beet armyworm</name>
    <name type="synonym">Noctua fulgens</name>
    <dbReference type="NCBI Taxonomy" id="7107"/>
    <lineage>
        <taxon>Eukaryota</taxon>
        <taxon>Metazoa</taxon>
        <taxon>Ecdysozoa</taxon>
        <taxon>Arthropoda</taxon>
        <taxon>Hexapoda</taxon>
        <taxon>Insecta</taxon>
        <taxon>Pterygota</taxon>
        <taxon>Neoptera</taxon>
        <taxon>Endopterygota</taxon>
        <taxon>Lepidoptera</taxon>
        <taxon>Glossata</taxon>
        <taxon>Ditrysia</taxon>
        <taxon>Noctuoidea</taxon>
        <taxon>Noctuidae</taxon>
        <taxon>Amphipyrinae</taxon>
        <taxon>Spodoptera</taxon>
    </lineage>
</organism>
<dbReference type="Gene3D" id="2.60.120.260">
    <property type="entry name" value="Galactose-binding domain-like"/>
    <property type="match status" value="1"/>
</dbReference>
<accession>A0A835L1T5</accession>
<dbReference type="PANTHER" id="PTHR45943">
    <property type="entry name" value="E3 UBIQUITIN-PROTEIN LIGASE MYCBP2"/>
    <property type="match status" value="1"/>
</dbReference>
<dbReference type="GO" id="GO:0005886">
    <property type="term" value="C:plasma membrane"/>
    <property type="evidence" value="ECO:0007669"/>
    <property type="project" value="TreeGrafter"/>
</dbReference>
<dbReference type="Gene3D" id="3.90.320.10">
    <property type="match status" value="1"/>
</dbReference>
<dbReference type="Proteomes" id="UP000648187">
    <property type="component" value="Unassembled WGS sequence"/>
</dbReference>
<evidence type="ECO:0000313" key="4">
    <source>
        <dbReference type="Proteomes" id="UP000648187"/>
    </source>
</evidence>
<dbReference type="GO" id="GO:0006281">
    <property type="term" value="P:DNA repair"/>
    <property type="evidence" value="ECO:0007669"/>
    <property type="project" value="UniProtKB-ARBA"/>
</dbReference>
<dbReference type="InterPro" id="IPR008979">
    <property type="entry name" value="Galactose-bd-like_sf"/>
</dbReference>
<dbReference type="PROSITE" id="PS51284">
    <property type="entry name" value="DOC"/>
    <property type="match status" value="1"/>
</dbReference>
<dbReference type="GO" id="GO:0008582">
    <property type="term" value="P:regulation of synaptic assembly at neuromuscular junction"/>
    <property type="evidence" value="ECO:0007669"/>
    <property type="project" value="TreeGrafter"/>
</dbReference>